<evidence type="ECO:0000313" key="1">
    <source>
        <dbReference type="EMBL" id="OIQ59799.1"/>
    </source>
</evidence>
<protein>
    <submittedName>
        <fullName evidence="1">Uncharacterized protein</fullName>
    </submittedName>
</protein>
<dbReference type="Proteomes" id="UP000182811">
    <property type="component" value="Unassembled WGS sequence"/>
</dbReference>
<proteinExistence type="predicted"/>
<accession>A0A1J5NVL3</accession>
<name>A0A1J5NVL3_NEOTH</name>
<gene>
    <name evidence="1" type="ORF">MOTE_10550</name>
</gene>
<evidence type="ECO:0000313" key="2">
    <source>
        <dbReference type="Proteomes" id="UP000182811"/>
    </source>
</evidence>
<organism evidence="1 2">
    <name type="scientific">Neomoorella thermoacetica</name>
    <name type="common">Clostridium thermoaceticum</name>
    <dbReference type="NCBI Taxonomy" id="1525"/>
    <lineage>
        <taxon>Bacteria</taxon>
        <taxon>Bacillati</taxon>
        <taxon>Bacillota</taxon>
        <taxon>Clostridia</taxon>
        <taxon>Neomoorellales</taxon>
        <taxon>Neomoorellaceae</taxon>
        <taxon>Neomoorella</taxon>
    </lineage>
</organism>
<reference evidence="1 2" key="1">
    <citation type="submission" date="2016-08" db="EMBL/GenBank/DDBJ databases">
        <title>Genome-based comparison of Moorella thermoacetic strains.</title>
        <authorList>
            <person name="Poehlein A."/>
            <person name="Bengelsdorf F.R."/>
            <person name="Esser C."/>
            <person name="Duerre P."/>
            <person name="Daniel R."/>
        </authorList>
    </citation>
    <scope>NUCLEOTIDE SEQUENCE [LARGE SCALE GENOMIC DNA]</scope>
    <source>
        <strain evidence="1 2">DSM 21394</strain>
    </source>
</reference>
<sequence>MILKSFSALRPLIFKVIPHAIERFRERVDPGMSDEQIADFLFEAWKEARPLGRYVKGGGRYAGRGVVFGVERRGGVTTVVTVHGREDEFIWNRQTFRRAAAKGALGWR</sequence>
<dbReference type="EMBL" id="MDDC01000007">
    <property type="protein sequence ID" value="OIQ59799.1"/>
    <property type="molecule type" value="Genomic_DNA"/>
</dbReference>
<dbReference type="AlphaFoldDB" id="A0A1J5NVL3"/>
<comment type="caution">
    <text evidence="1">The sequence shown here is derived from an EMBL/GenBank/DDBJ whole genome shotgun (WGS) entry which is preliminary data.</text>
</comment>